<dbReference type="Proteomes" id="UP000077202">
    <property type="component" value="Unassembled WGS sequence"/>
</dbReference>
<organism evidence="1 2">
    <name type="scientific">Marchantia polymorpha subsp. ruderalis</name>
    <dbReference type="NCBI Taxonomy" id="1480154"/>
    <lineage>
        <taxon>Eukaryota</taxon>
        <taxon>Viridiplantae</taxon>
        <taxon>Streptophyta</taxon>
        <taxon>Embryophyta</taxon>
        <taxon>Marchantiophyta</taxon>
        <taxon>Marchantiopsida</taxon>
        <taxon>Marchantiidae</taxon>
        <taxon>Marchantiales</taxon>
        <taxon>Marchantiaceae</taxon>
        <taxon>Marchantia</taxon>
    </lineage>
</organism>
<name>A0A176W6D4_MARPO</name>
<protein>
    <submittedName>
        <fullName evidence="1">Uncharacterized protein</fullName>
    </submittedName>
</protein>
<proteinExistence type="predicted"/>
<reference evidence="1" key="1">
    <citation type="submission" date="2016-03" db="EMBL/GenBank/DDBJ databases">
        <title>Mechanisms controlling the formation of the plant cell surface in tip-growing cells are functionally conserved among land plants.</title>
        <authorList>
            <person name="Honkanen S."/>
            <person name="Jones V.A."/>
            <person name="Morieri G."/>
            <person name="Champion C."/>
            <person name="Hetherington A.J."/>
            <person name="Kelly S."/>
            <person name="Saint-Marcoux D."/>
            <person name="Proust H."/>
            <person name="Prescott H."/>
            <person name="Dolan L."/>
        </authorList>
    </citation>
    <scope>NUCLEOTIDE SEQUENCE [LARGE SCALE GENOMIC DNA]</scope>
    <source>
        <tissue evidence="1">Whole gametophyte</tissue>
    </source>
</reference>
<evidence type="ECO:0000313" key="1">
    <source>
        <dbReference type="EMBL" id="OAE28690.1"/>
    </source>
</evidence>
<comment type="caution">
    <text evidence="1">The sequence shown here is derived from an EMBL/GenBank/DDBJ whole genome shotgun (WGS) entry which is preliminary data.</text>
</comment>
<gene>
    <name evidence="1" type="ORF">AXG93_2202s1030</name>
</gene>
<dbReference type="AlphaFoldDB" id="A0A176W6D4"/>
<sequence>MLCGADFGLHVSAGSGARTSVGGEILRSAIVCPESVVVMELMGLAVLAMALYLHLHLMIPMMMGVGVPHQQRGFCRDHFRSEGPEGSAALTATRGELRMGVTAGAGVTCVGSNGSNLEGA</sequence>
<accession>A0A176W6D4</accession>
<dbReference type="EMBL" id="LVLJ01001697">
    <property type="protein sequence ID" value="OAE28690.1"/>
    <property type="molecule type" value="Genomic_DNA"/>
</dbReference>
<keyword evidence="2" id="KW-1185">Reference proteome</keyword>
<evidence type="ECO:0000313" key="2">
    <source>
        <dbReference type="Proteomes" id="UP000077202"/>
    </source>
</evidence>